<dbReference type="Proteomes" id="UP000275846">
    <property type="component" value="Unassembled WGS sequence"/>
</dbReference>
<proteinExistence type="predicted"/>
<protein>
    <submittedName>
        <fullName evidence="4">Spindle and centriole-associated protein 1</fullName>
    </submittedName>
</protein>
<reference evidence="4" key="1">
    <citation type="submission" date="2016-06" db="UniProtKB">
        <authorList>
            <consortium name="WormBaseParasite"/>
        </authorList>
    </citation>
    <scope>IDENTIFICATION</scope>
</reference>
<dbReference type="OrthoDB" id="6281138at2759"/>
<feature type="region of interest" description="Disordered" evidence="1">
    <location>
        <begin position="189"/>
        <end position="208"/>
    </location>
</feature>
<evidence type="ECO:0000313" key="2">
    <source>
        <dbReference type="EMBL" id="VDL88447.1"/>
    </source>
</evidence>
<evidence type="ECO:0000313" key="3">
    <source>
        <dbReference type="Proteomes" id="UP000275846"/>
    </source>
</evidence>
<keyword evidence="3" id="KW-1185">Reference proteome</keyword>
<name>A0A183SCW4_SCHSO</name>
<gene>
    <name evidence="2" type="ORF">SSLN_LOCUS2062</name>
</gene>
<evidence type="ECO:0000313" key="4">
    <source>
        <dbReference type="WBParaSite" id="SSLN_0000213201-mRNA-1"/>
    </source>
</evidence>
<sequence length="357" mass="39521">MGNKPSQVVRRPRLYRSQTSKADGSTKPHTRRVSNRIGVGDAANVDTLQIWDLNHLPFNDKQPKCRPQPLGDVPPVRSVASAKAQLTTYQRSCTYRRKLYSESLPKIKKVSVESCRSSARTPSNAPAGALPPLSNGTIMMRRPVPRERYYVDTPGNAVRPRTSCGLLDARSSTVSATRYACRPTGQQWNDNNWAENESTSSGTSNGCPVACSQTTPMALPQLTNLRSLLDRFEEEFRVSSTSLRQAMDVLVNNELLVGRSPADQRQLLMKSEESVVSVQALLAKMHQHIAQAHEFCNMLHRMDESLQTFAKAICAITAWEERQNLQPAPGRRVGSAAAAVAVPIALPRKTTDKKIFK</sequence>
<accession>A0A183SCW4</accession>
<organism evidence="4">
    <name type="scientific">Schistocephalus solidus</name>
    <name type="common">Tapeworm</name>
    <dbReference type="NCBI Taxonomy" id="70667"/>
    <lineage>
        <taxon>Eukaryota</taxon>
        <taxon>Metazoa</taxon>
        <taxon>Spiralia</taxon>
        <taxon>Lophotrochozoa</taxon>
        <taxon>Platyhelminthes</taxon>
        <taxon>Cestoda</taxon>
        <taxon>Eucestoda</taxon>
        <taxon>Diphyllobothriidea</taxon>
        <taxon>Diphyllobothriidae</taxon>
        <taxon>Schistocephalus</taxon>
    </lineage>
</organism>
<dbReference type="WBParaSite" id="SSLN_0000213201-mRNA-1">
    <property type="protein sequence ID" value="SSLN_0000213201-mRNA-1"/>
    <property type="gene ID" value="SSLN_0000213201"/>
</dbReference>
<feature type="region of interest" description="Disordered" evidence="1">
    <location>
        <begin position="1"/>
        <end position="32"/>
    </location>
</feature>
<feature type="region of interest" description="Disordered" evidence="1">
    <location>
        <begin position="118"/>
        <end position="138"/>
    </location>
</feature>
<dbReference type="AlphaFoldDB" id="A0A183SCW4"/>
<evidence type="ECO:0000256" key="1">
    <source>
        <dbReference type="SAM" id="MobiDB-lite"/>
    </source>
</evidence>
<dbReference type="EMBL" id="UYSU01032166">
    <property type="protein sequence ID" value="VDL88447.1"/>
    <property type="molecule type" value="Genomic_DNA"/>
</dbReference>
<reference evidence="2 3" key="2">
    <citation type="submission" date="2018-11" db="EMBL/GenBank/DDBJ databases">
        <authorList>
            <consortium name="Pathogen Informatics"/>
        </authorList>
    </citation>
    <scope>NUCLEOTIDE SEQUENCE [LARGE SCALE GENOMIC DNA]</scope>
    <source>
        <strain evidence="2 3">NST_G2</strain>
    </source>
</reference>